<dbReference type="AlphaFoldDB" id="A0A9Q1FTW9"/>
<evidence type="ECO:0000313" key="2">
    <source>
        <dbReference type="EMBL" id="KAJ8366191.1"/>
    </source>
</evidence>
<feature type="region of interest" description="Disordered" evidence="1">
    <location>
        <begin position="1"/>
        <end position="22"/>
    </location>
</feature>
<proteinExistence type="predicted"/>
<dbReference type="Proteomes" id="UP001152622">
    <property type="component" value="Chromosome 4"/>
</dbReference>
<keyword evidence="3" id="KW-1185">Reference proteome</keyword>
<sequence length="96" mass="10901">MRRGPIQNCSEPGCDKRTPPMPTGGVVLYVWPVLCFKHKVSTRSGHHTGVHIEKSTSNQSGAGIERRKTGKKQHKVHPKLLRFLSELNDFENLWKL</sequence>
<accession>A0A9Q1FTW9</accession>
<evidence type="ECO:0000313" key="3">
    <source>
        <dbReference type="Proteomes" id="UP001152622"/>
    </source>
</evidence>
<reference evidence="2" key="1">
    <citation type="journal article" date="2023" name="Science">
        <title>Genome structures resolve the early diversification of teleost fishes.</title>
        <authorList>
            <person name="Parey E."/>
            <person name="Louis A."/>
            <person name="Montfort J."/>
            <person name="Bouchez O."/>
            <person name="Roques C."/>
            <person name="Iampietro C."/>
            <person name="Lluch J."/>
            <person name="Castinel A."/>
            <person name="Donnadieu C."/>
            <person name="Desvignes T."/>
            <person name="Floi Bucao C."/>
            <person name="Jouanno E."/>
            <person name="Wen M."/>
            <person name="Mejri S."/>
            <person name="Dirks R."/>
            <person name="Jansen H."/>
            <person name="Henkel C."/>
            <person name="Chen W.J."/>
            <person name="Zahm M."/>
            <person name="Cabau C."/>
            <person name="Klopp C."/>
            <person name="Thompson A.W."/>
            <person name="Robinson-Rechavi M."/>
            <person name="Braasch I."/>
            <person name="Lecointre G."/>
            <person name="Bobe J."/>
            <person name="Postlethwait J.H."/>
            <person name="Berthelot C."/>
            <person name="Roest Crollius H."/>
            <person name="Guiguen Y."/>
        </authorList>
    </citation>
    <scope>NUCLEOTIDE SEQUENCE</scope>
    <source>
        <strain evidence="2">WJC10195</strain>
    </source>
</reference>
<feature type="region of interest" description="Disordered" evidence="1">
    <location>
        <begin position="46"/>
        <end position="74"/>
    </location>
</feature>
<evidence type="ECO:0000256" key="1">
    <source>
        <dbReference type="SAM" id="MobiDB-lite"/>
    </source>
</evidence>
<name>A0A9Q1FTW9_SYNKA</name>
<gene>
    <name evidence="2" type="ORF">SKAU_G00150220</name>
</gene>
<comment type="caution">
    <text evidence="2">The sequence shown here is derived from an EMBL/GenBank/DDBJ whole genome shotgun (WGS) entry which is preliminary data.</text>
</comment>
<dbReference type="EMBL" id="JAINUF010000004">
    <property type="protein sequence ID" value="KAJ8366191.1"/>
    <property type="molecule type" value="Genomic_DNA"/>
</dbReference>
<protein>
    <submittedName>
        <fullName evidence="2">Uncharacterized protein</fullName>
    </submittedName>
</protein>
<organism evidence="2 3">
    <name type="scientific">Synaphobranchus kaupii</name>
    <name type="common">Kaup's arrowtooth eel</name>
    <dbReference type="NCBI Taxonomy" id="118154"/>
    <lineage>
        <taxon>Eukaryota</taxon>
        <taxon>Metazoa</taxon>
        <taxon>Chordata</taxon>
        <taxon>Craniata</taxon>
        <taxon>Vertebrata</taxon>
        <taxon>Euteleostomi</taxon>
        <taxon>Actinopterygii</taxon>
        <taxon>Neopterygii</taxon>
        <taxon>Teleostei</taxon>
        <taxon>Anguilliformes</taxon>
        <taxon>Synaphobranchidae</taxon>
        <taxon>Synaphobranchus</taxon>
    </lineage>
</organism>